<evidence type="ECO:0000256" key="1">
    <source>
        <dbReference type="ARBA" id="ARBA00004429"/>
    </source>
</evidence>
<keyword evidence="4 7" id="KW-0812">Transmembrane</keyword>
<feature type="transmembrane region" description="Helical" evidence="7">
    <location>
        <begin position="173"/>
        <end position="198"/>
    </location>
</feature>
<name>A0A1B8NYV6_HALEL</name>
<dbReference type="InterPro" id="IPR004681">
    <property type="entry name" value="TRAP_DctM"/>
</dbReference>
<feature type="transmembrane region" description="Helical" evidence="7">
    <location>
        <begin position="397"/>
        <end position="418"/>
    </location>
</feature>
<organism evidence="8 9">
    <name type="scientific">Halomonas elongata</name>
    <dbReference type="NCBI Taxonomy" id="2746"/>
    <lineage>
        <taxon>Bacteria</taxon>
        <taxon>Pseudomonadati</taxon>
        <taxon>Pseudomonadota</taxon>
        <taxon>Gammaproteobacteria</taxon>
        <taxon>Oceanospirillales</taxon>
        <taxon>Halomonadaceae</taxon>
        <taxon>Halomonas</taxon>
    </lineage>
</organism>
<dbReference type="PIRSF" id="PIRSF006066">
    <property type="entry name" value="HI0050"/>
    <property type="match status" value="1"/>
</dbReference>
<comment type="function">
    <text evidence="7">Part of the tripartite ATP-independent periplasmic (TRAP) transport system.</text>
</comment>
<evidence type="ECO:0000256" key="6">
    <source>
        <dbReference type="ARBA" id="ARBA00023136"/>
    </source>
</evidence>
<proteinExistence type="inferred from homology"/>
<evidence type="ECO:0000256" key="7">
    <source>
        <dbReference type="RuleBase" id="RU369079"/>
    </source>
</evidence>
<dbReference type="GO" id="GO:0022857">
    <property type="term" value="F:transmembrane transporter activity"/>
    <property type="evidence" value="ECO:0007669"/>
    <property type="project" value="UniProtKB-UniRule"/>
</dbReference>
<evidence type="ECO:0000256" key="3">
    <source>
        <dbReference type="ARBA" id="ARBA00022519"/>
    </source>
</evidence>
<feature type="transmembrane region" description="Helical" evidence="7">
    <location>
        <begin position="140"/>
        <end position="167"/>
    </location>
</feature>
<dbReference type="InterPro" id="IPR010656">
    <property type="entry name" value="DctM"/>
</dbReference>
<keyword evidence="7" id="KW-0813">Transport</keyword>
<comment type="caution">
    <text evidence="8">The sequence shown here is derived from an EMBL/GenBank/DDBJ whole genome shotgun (WGS) entry which is preliminary data.</text>
</comment>
<gene>
    <name evidence="8" type="primary">siaT_22</name>
    <name evidence="8" type="ORF">A8U91_04250</name>
</gene>
<evidence type="ECO:0000313" key="9">
    <source>
        <dbReference type="Proteomes" id="UP000092504"/>
    </source>
</evidence>
<comment type="similarity">
    <text evidence="7">Belongs to the TRAP transporter large permease family.</text>
</comment>
<keyword evidence="3 7" id="KW-0997">Cell inner membrane</keyword>
<keyword evidence="6 7" id="KW-0472">Membrane</keyword>
<protein>
    <recommendedName>
        <fullName evidence="7">TRAP transporter large permease protein</fullName>
    </recommendedName>
</protein>
<feature type="transmembrane region" description="Helical" evidence="7">
    <location>
        <begin position="218"/>
        <end position="240"/>
    </location>
</feature>
<dbReference type="GO" id="GO:0005886">
    <property type="term" value="C:plasma membrane"/>
    <property type="evidence" value="ECO:0007669"/>
    <property type="project" value="UniProtKB-SubCell"/>
</dbReference>
<accession>A0A1B8NYV6</accession>
<dbReference type="AlphaFoldDB" id="A0A1B8NYV6"/>
<keyword evidence="5 7" id="KW-1133">Transmembrane helix</keyword>
<feature type="transmembrane region" description="Helical" evidence="7">
    <location>
        <begin position="317"/>
        <end position="335"/>
    </location>
</feature>
<dbReference type="PANTHER" id="PTHR33362">
    <property type="entry name" value="SIALIC ACID TRAP TRANSPORTER PERMEASE PROTEIN SIAT-RELATED"/>
    <property type="match status" value="1"/>
</dbReference>
<dbReference type="NCBIfam" id="TIGR00786">
    <property type="entry name" value="dctM"/>
    <property type="match status" value="1"/>
</dbReference>
<sequence>MTLIDSAVLFGTFFLLLALGLPIVFAIGIASLVSIATSFALHDAALIVSQRMLSGLDSFTLLAIAFFILAGALMNRGGIAIRLIDLARLIVGRLPGSLAHCNVVANMLFGAISGSAVASCAAVGSVMTPLQRREGYDPGYAAAVNIASSPAGLLIPPSSTFIVYSLVSGGTSIAALFLAGYLPGLMMGLGLMLVAGIIAKRRGYSADVAERQPILPTLLHALPSVLLMVIVIGGIVAGVFTATEASAIAVIYTLILTMAIYRTITFRALPAIVLEAAMTTAIVLPLISVSGAMSWAMSLESIPQQISAALLSLSDNPLVILLLINLILLAIGMFMDITPALLIFTPIFLPIVTQFGMDPVHFGVLMAFNLCIGICTPPVGSALFVGSSIAGVSIGRVGVPLLPMFVVLFAMLMAITYLPQISLFLPNLLLGD</sequence>
<evidence type="ECO:0000256" key="5">
    <source>
        <dbReference type="ARBA" id="ARBA00022989"/>
    </source>
</evidence>
<dbReference type="Proteomes" id="UP000092504">
    <property type="component" value="Unassembled WGS sequence"/>
</dbReference>
<dbReference type="Pfam" id="PF06808">
    <property type="entry name" value="DctM"/>
    <property type="match status" value="1"/>
</dbReference>
<comment type="subunit">
    <text evidence="7">The complex comprises the extracytoplasmic solute receptor protein and the two transmembrane proteins.</text>
</comment>
<comment type="subcellular location">
    <subcellularLocation>
        <location evidence="1 7">Cell inner membrane</location>
        <topology evidence="1 7">Multi-pass membrane protein</topology>
    </subcellularLocation>
</comment>
<dbReference type="PATRIC" id="fig|2746.7.peg.4373"/>
<evidence type="ECO:0000256" key="2">
    <source>
        <dbReference type="ARBA" id="ARBA00022475"/>
    </source>
</evidence>
<feature type="transmembrane region" description="Helical" evidence="7">
    <location>
        <begin position="12"/>
        <end position="41"/>
    </location>
</feature>
<keyword evidence="2" id="KW-1003">Cell membrane</keyword>
<dbReference type="PANTHER" id="PTHR33362:SF2">
    <property type="entry name" value="TRAP TRANSPORTER LARGE PERMEASE PROTEIN"/>
    <property type="match status" value="1"/>
</dbReference>
<feature type="transmembrane region" description="Helical" evidence="7">
    <location>
        <begin position="276"/>
        <end position="297"/>
    </location>
</feature>
<reference evidence="8 9" key="1">
    <citation type="submission" date="2016-06" db="EMBL/GenBank/DDBJ databases">
        <title>Genome sequence of halotolerant plant growth promoting strain of Halomonas elongata HEK1 isolated from salterns of Rann of Kutch, Gujarat, India.</title>
        <authorList>
            <person name="Gaba S."/>
            <person name="Singh R.N."/>
            <person name="Abrol S."/>
            <person name="Kaushik R."/>
            <person name="Saxena A.K."/>
        </authorList>
    </citation>
    <scope>NUCLEOTIDE SEQUENCE [LARGE SCALE GENOMIC DNA]</scope>
    <source>
        <strain evidence="8 9">HEK1</strain>
    </source>
</reference>
<dbReference type="EMBL" id="MAJD01000002">
    <property type="protein sequence ID" value="OBX35179.1"/>
    <property type="molecule type" value="Genomic_DNA"/>
</dbReference>
<evidence type="ECO:0000256" key="4">
    <source>
        <dbReference type="ARBA" id="ARBA00022692"/>
    </source>
</evidence>
<feature type="transmembrane region" description="Helical" evidence="7">
    <location>
        <begin position="246"/>
        <end position="264"/>
    </location>
</feature>
<feature type="transmembrane region" description="Helical" evidence="7">
    <location>
        <begin position="363"/>
        <end position="385"/>
    </location>
</feature>
<feature type="transmembrane region" description="Helical" evidence="7">
    <location>
        <begin position="104"/>
        <end position="128"/>
    </location>
</feature>
<evidence type="ECO:0000313" key="8">
    <source>
        <dbReference type="EMBL" id="OBX35179.1"/>
    </source>
</evidence>
<dbReference type="RefSeq" id="WP_065241809.1">
    <property type="nucleotide sequence ID" value="NZ_CP142770.1"/>
</dbReference>
<feature type="transmembrane region" description="Helical" evidence="7">
    <location>
        <begin position="61"/>
        <end position="84"/>
    </location>
</feature>